<organism evidence="2 3">
    <name type="scientific">Dentiscutata erythropus</name>
    <dbReference type="NCBI Taxonomy" id="1348616"/>
    <lineage>
        <taxon>Eukaryota</taxon>
        <taxon>Fungi</taxon>
        <taxon>Fungi incertae sedis</taxon>
        <taxon>Mucoromycota</taxon>
        <taxon>Glomeromycotina</taxon>
        <taxon>Glomeromycetes</taxon>
        <taxon>Diversisporales</taxon>
        <taxon>Gigasporaceae</taxon>
        <taxon>Dentiscutata</taxon>
    </lineage>
</organism>
<dbReference type="AlphaFoldDB" id="A0A9N9N8H9"/>
<gene>
    <name evidence="2" type="ORF">DERYTH_LOCUS13770</name>
</gene>
<evidence type="ECO:0000313" key="2">
    <source>
        <dbReference type="EMBL" id="CAG8713557.1"/>
    </source>
</evidence>
<evidence type="ECO:0000313" key="3">
    <source>
        <dbReference type="Proteomes" id="UP000789405"/>
    </source>
</evidence>
<name>A0A9N9N8H9_9GLOM</name>
<comment type="caution">
    <text evidence="2">The sequence shown here is derived from an EMBL/GenBank/DDBJ whole genome shotgun (WGS) entry which is preliminary data.</text>
</comment>
<dbReference type="Pfam" id="PF07707">
    <property type="entry name" value="BACK"/>
    <property type="match status" value="1"/>
</dbReference>
<evidence type="ECO:0000259" key="1">
    <source>
        <dbReference type="Pfam" id="PF07707"/>
    </source>
</evidence>
<dbReference type="Proteomes" id="UP000789405">
    <property type="component" value="Unassembled WGS sequence"/>
</dbReference>
<reference evidence="2" key="1">
    <citation type="submission" date="2021-06" db="EMBL/GenBank/DDBJ databases">
        <authorList>
            <person name="Kallberg Y."/>
            <person name="Tangrot J."/>
            <person name="Rosling A."/>
        </authorList>
    </citation>
    <scope>NUCLEOTIDE SEQUENCE</scope>
    <source>
        <strain evidence="2">MA453B</strain>
    </source>
</reference>
<accession>A0A9N9N8H9</accession>
<dbReference type="EMBL" id="CAJVPY010009899">
    <property type="protein sequence ID" value="CAG8713557.1"/>
    <property type="molecule type" value="Genomic_DNA"/>
</dbReference>
<protein>
    <submittedName>
        <fullName evidence="2">24401_t:CDS:1</fullName>
    </submittedName>
</protein>
<dbReference type="InterPro" id="IPR011705">
    <property type="entry name" value="BACK"/>
</dbReference>
<proteinExistence type="predicted"/>
<feature type="domain" description="BACK" evidence="1">
    <location>
        <begin position="132"/>
        <end position="193"/>
    </location>
</feature>
<keyword evidence="3" id="KW-1185">Reference proteome</keyword>
<dbReference type="Gene3D" id="1.25.40.420">
    <property type="match status" value="1"/>
</dbReference>
<sequence>MSFSLYSLNITKDTLIQIFDKKHKKVEVFQADSRVLSSRALSDKWRKNNDIIYNLELEMSCDVLKEILEGICNGSIILSNIDPTFPIDLLDFLFLHDFMDLLKFKLLEGGKEYLSNNEFIYALKASHKLPYLRELYLVCQDMVAENPKILFDSPEFSSINEELLLNILKLDMICAHELIVFNKLIKWGIANTPNYSTITYNTS</sequence>